<feature type="signal peptide" evidence="6">
    <location>
        <begin position="1"/>
        <end position="22"/>
    </location>
</feature>
<evidence type="ECO:0000256" key="5">
    <source>
        <dbReference type="ARBA" id="ARBA00070228"/>
    </source>
</evidence>
<evidence type="ECO:0000313" key="8">
    <source>
        <dbReference type="EMBL" id="SPL72227.1"/>
    </source>
</evidence>
<dbReference type="OrthoDB" id="7374754at2"/>
<keyword evidence="9" id="KW-1185">Reference proteome</keyword>
<organism evidence="8 9">
    <name type="scientific">Acinetobacter stercoris</name>
    <dbReference type="NCBI Taxonomy" id="2126983"/>
    <lineage>
        <taxon>Bacteria</taxon>
        <taxon>Pseudomonadati</taxon>
        <taxon>Pseudomonadota</taxon>
        <taxon>Gammaproteobacteria</taxon>
        <taxon>Moraxellales</taxon>
        <taxon>Moraxellaceae</taxon>
        <taxon>Acinetobacter</taxon>
    </lineage>
</organism>
<dbReference type="RefSeq" id="WP_121975623.1">
    <property type="nucleotide sequence ID" value="NZ_OOGT01000240.1"/>
</dbReference>
<gene>
    <name evidence="8" type="primary">ssuA_6</name>
    <name evidence="8" type="ORF">KPC_3405</name>
</gene>
<dbReference type="FunFam" id="3.40.190.10:FF:000050">
    <property type="entry name" value="Sulfonate ABC transporter substrate-binding protein"/>
    <property type="match status" value="1"/>
</dbReference>
<evidence type="ECO:0000256" key="6">
    <source>
        <dbReference type="SAM" id="SignalP"/>
    </source>
</evidence>
<dbReference type="Proteomes" id="UP000245974">
    <property type="component" value="Unassembled WGS sequence"/>
</dbReference>
<keyword evidence="2" id="KW-0813">Transport</keyword>
<comment type="function">
    <text evidence="4">Part of a binding-protein-dependent transport system for aliphatic sulfonates. Putative binding protein.</text>
</comment>
<dbReference type="InParanoid" id="A0A2U3N3G0"/>
<evidence type="ECO:0000256" key="3">
    <source>
        <dbReference type="ARBA" id="ARBA00022729"/>
    </source>
</evidence>
<dbReference type="InterPro" id="IPR001638">
    <property type="entry name" value="Solute-binding_3/MltF_N"/>
</dbReference>
<dbReference type="GO" id="GO:0016020">
    <property type="term" value="C:membrane"/>
    <property type="evidence" value="ECO:0007669"/>
    <property type="project" value="InterPro"/>
</dbReference>
<dbReference type="PROSITE" id="PS51257">
    <property type="entry name" value="PROKAR_LIPOPROTEIN"/>
    <property type="match status" value="1"/>
</dbReference>
<feature type="chain" id="PRO_5015614431" description="Putative aliphatic sulfonates-binding protein" evidence="6">
    <location>
        <begin position="23"/>
        <end position="330"/>
    </location>
</feature>
<proteinExistence type="inferred from homology"/>
<dbReference type="GO" id="GO:0042626">
    <property type="term" value="F:ATPase-coupled transmembrane transporter activity"/>
    <property type="evidence" value="ECO:0007669"/>
    <property type="project" value="InterPro"/>
</dbReference>
<dbReference type="SMART" id="SM00062">
    <property type="entry name" value="PBPb"/>
    <property type="match status" value="1"/>
</dbReference>
<keyword evidence="3 6" id="KW-0732">Signal</keyword>
<comment type="similarity">
    <text evidence="1">Belongs to the bacterial solute-binding protein SsuA/TauA family.</text>
</comment>
<evidence type="ECO:0000259" key="7">
    <source>
        <dbReference type="SMART" id="SM00062"/>
    </source>
</evidence>
<evidence type="ECO:0000313" key="9">
    <source>
        <dbReference type="Proteomes" id="UP000245974"/>
    </source>
</evidence>
<dbReference type="Pfam" id="PF13379">
    <property type="entry name" value="NMT1_2"/>
    <property type="match status" value="1"/>
</dbReference>
<dbReference type="SUPFAM" id="SSF53850">
    <property type="entry name" value="Periplasmic binding protein-like II"/>
    <property type="match status" value="1"/>
</dbReference>
<name>A0A2U3N3G0_9GAMM</name>
<evidence type="ECO:0000256" key="2">
    <source>
        <dbReference type="ARBA" id="ARBA00022448"/>
    </source>
</evidence>
<feature type="domain" description="Solute-binding protein family 3/N-terminal" evidence="7">
    <location>
        <begin position="42"/>
        <end position="260"/>
    </location>
</feature>
<dbReference type="AlphaFoldDB" id="A0A2U3N3G0"/>
<evidence type="ECO:0000256" key="1">
    <source>
        <dbReference type="ARBA" id="ARBA00010742"/>
    </source>
</evidence>
<dbReference type="Gene3D" id="3.40.190.10">
    <property type="entry name" value="Periplasmic binding protein-like II"/>
    <property type="match status" value="2"/>
</dbReference>
<accession>A0A2U3N3G0</accession>
<evidence type="ECO:0000256" key="4">
    <source>
        <dbReference type="ARBA" id="ARBA00055538"/>
    </source>
</evidence>
<dbReference type="InterPro" id="IPR010067">
    <property type="entry name" value="ABC_SsuA_sub-bd"/>
</dbReference>
<protein>
    <recommendedName>
        <fullName evidence="5">Putative aliphatic sulfonates-binding protein</fullName>
    </recommendedName>
</protein>
<dbReference type="NCBIfam" id="TIGR01728">
    <property type="entry name" value="SsuA_fam"/>
    <property type="match status" value="1"/>
</dbReference>
<sequence>MFKKASWTLCVLAACISFTGCSKEGTQGENTVENQQEQLPQTIRIGFQKSSTLFTLLKQSGELEQLFQQKGVTVSWHEFSSGLPLLEALNTGNIDVSADVADTVPVFIQATDAKITYYAKETPSPKAQAILIPKHSSIQKISELKGKKIAVTKAAGSHYLLIAALNQAGLTLKDVYPAWLSPADGRAAFEQGSVDAWVTWEPYVSSGQIQQDAKILITGENLANYNRYYLSSNQFSKQYPQVMSIIFHAVEEKGKWVKSNPDAAAKVLAPLWGKLPLDVVKQANDRRSYNVQYVNYNDMDEQQKIADAFYKEGLIPKKINARNVVIFKGK</sequence>
<dbReference type="PANTHER" id="PTHR30024:SF42">
    <property type="entry name" value="ALIPHATIC SULFONATES-BINDING PROTEIN-RELATED"/>
    <property type="match status" value="1"/>
</dbReference>
<dbReference type="PANTHER" id="PTHR30024">
    <property type="entry name" value="ALIPHATIC SULFONATES-BINDING PROTEIN-RELATED"/>
    <property type="match status" value="1"/>
</dbReference>
<dbReference type="EMBL" id="OOGT01000240">
    <property type="protein sequence ID" value="SPL72227.1"/>
    <property type="molecule type" value="Genomic_DNA"/>
</dbReference>
<reference evidence="9" key="1">
    <citation type="submission" date="2018-03" db="EMBL/GenBank/DDBJ databases">
        <authorList>
            <person name="Blom J."/>
        </authorList>
    </citation>
    <scope>NUCLEOTIDE SEQUENCE [LARGE SCALE GENOMIC DNA]</scope>
    <source>
        <strain evidence="9">KPC-SM-21</strain>
    </source>
</reference>